<comment type="caution">
    <text evidence="3">The sequence shown here is derived from an EMBL/GenBank/DDBJ whole genome shotgun (WGS) entry which is preliminary data.</text>
</comment>
<proteinExistence type="predicted"/>
<evidence type="ECO:0000313" key="4">
    <source>
        <dbReference type="Proteomes" id="UP001138997"/>
    </source>
</evidence>
<dbReference type="AlphaFoldDB" id="A0A9X1SW16"/>
<feature type="region of interest" description="Disordered" evidence="1">
    <location>
        <begin position="239"/>
        <end position="270"/>
    </location>
</feature>
<keyword evidence="4" id="KW-1185">Reference proteome</keyword>
<accession>A0A9X1SW16</accession>
<feature type="domain" description="DUF2510" evidence="2">
    <location>
        <begin position="246"/>
        <end position="292"/>
    </location>
</feature>
<dbReference type="EMBL" id="JAJOMB010000017">
    <property type="protein sequence ID" value="MCD5314562.1"/>
    <property type="molecule type" value="Genomic_DNA"/>
</dbReference>
<protein>
    <submittedName>
        <fullName evidence="3">DUF2510 domain-containing protein</fullName>
    </submittedName>
</protein>
<sequence length="300" mass="32714">MKNTGWHEARLIPTTGITSQVEQERRASAVLLATMTAVERFGRALTEPLGAPEGRITTFVEVPFSTGDSEHLPHGVIEVTADETSWRALVEVSTGPRPLRGSRLEACLDLAAGHGIDALLTISNEVPPVAGQHPTPVAKEKLGLVSMIHFPWSKIVAEAVVEREENPDEDPVAVWVLGELIHYLEHPRSGALLFEVPEDAPTTHLPRIAGRLEGPVAEVPAPRGPARREIRIALRDDFEAEPPDQPGWYRDQNGLNHLSSPSEEDDLDAGRLRWWDGSTWTGHVYDLPPAPAGAEAENAS</sequence>
<evidence type="ECO:0000259" key="2">
    <source>
        <dbReference type="Pfam" id="PF10708"/>
    </source>
</evidence>
<dbReference type="InterPro" id="IPR018929">
    <property type="entry name" value="DUF2510"/>
</dbReference>
<dbReference type="Proteomes" id="UP001138997">
    <property type="component" value="Unassembled WGS sequence"/>
</dbReference>
<evidence type="ECO:0000313" key="3">
    <source>
        <dbReference type="EMBL" id="MCD5314562.1"/>
    </source>
</evidence>
<dbReference type="Pfam" id="PF10708">
    <property type="entry name" value="DUF2510"/>
    <property type="match status" value="1"/>
</dbReference>
<gene>
    <name evidence="3" type="ORF">LR394_27000</name>
</gene>
<evidence type="ECO:0000256" key="1">
    <source>
        <dbReference type="SAM" id="MobiDB-lite"/>
    </source>
</evidence>
<reference evidence="3" key="1">
    <citation type="submission" date="2021-11" db="EMBL/GenBank/DDBJ databases">
        <title>Streptomyces corallinus and Kineosporia corallina sp. nov., two new coral-derived marine actinobacteria.</title>
        <authorList>
            <person name="Buangrab K."/>
            <person name="Sutthacheep M."/>
            <person name="Yeemin T."/>
            <person name="Harunari E."/>
            <person name="Igarashi Y."/>
            <person name="Sripreechasak P."/>
            <person name="Kanchanasin P."/>
            <person name="Tanasupawat S."/>
            <person name="Phongsopitanun W."/>
        </authorList>
    </citation>
    <scope>NUCLEOTIDE SEQUENCE</scope>
    <source>
        <strain evidence="3">JCM 31032</strain>
    </source>
</reference>
<dbReference type="RefSeq" id="WP_231447195.1">
    <property type="nucleotide sequence ID" value="NZ_JAJOMB010000017.1"/>
</dbReference>
<name>A0A9X1SW16_9ACTN</name>
<organism evidence="3 4">
    <name type="scientific">Kineosporia babensis</name>
    <dbReference type="NCBI Taxonomy" id="499548"/>
    <lineage>
        <taxon>Bacteria</taxon>
        <taxon>Bacillati</taxon>
        <taxon>Actinomycetota</taxon>
        <taxon>Actinomycetes</taxon>
        <taxon>Kineosporiales</taxon>
        <taxon>Kineosporiaceae</taxon>
        <taxon>Kineosporia</taxon>
    </lineage>
</organism>